<dbReference type="InterPro" id="IPR036116">
    <property type="entry name" value="FN3_sf"/>
</dbReference>
<dbReference type="Proteomes" id="UP000317778">
    <property type="component" value="Unassembled WGS sequence"/>
</dbReference>
<organism evidence="1 2">
    <name type="scientific">candidate division TA06 bacterium B3_TA06</name>
    <dbReference type="NCBI Taxonomy" id="2012487"/>
    <lineage>
        <taxon>Bacteria</taxon>
        <taxon>Bacteria division TA06</taxon>
    </lineage>
</organism>
<reference evidence="1 2" key="1">
    <citation type="submission" date="2017-06" db="EMBL/GenBank/DDBJ databases">
        <title>Novel microbial phyla capable of carbon fixation and sulfur reduction in deep-sea sediments.</title>
        <authorList>
            <person name="Huang J."/>
            <person name="Baker B."/>
            <person name="Wang Y."/>
        </authorList>
    </citation>
    <scope>NUCLEOTIDE SEQUENCE [LARGE SCALE GENOMIC DNA]</scope>
    <source>
        <strain evidence="1">B3_TA06</strain>
    </source>
</reference>
<comment type="caution">
    <text evidence="1">The sequence shown here is derived from an EMBL/GenBank/DDBJ whole genome shotgun (WGS) entry which is preliminary data.</text>
</comment>
<dbReference type="InterPro" id="IPR013783">
    <property type="entry name" value="Ig-like_fold"/>
</dbReference>
<sequence>MKRFLPFLVLVTLCCTGLEEPELISPADGETVMTATPKFTWHSTPDARSYSVEISAEESFAETIDSIIFKDTSFILADTLKLGQEYHWRVIARNLQGVESNPSEPETFHVQSGVGLLSPAAYDSTAWPEFSWGAYPGASSYNLTISSYADFREPFFDTTTGSTSLQWPDSLAPATYFWRVQAFDANRPLSSPSTVRRLVSYRLEDTYFPLKPGRSQTFQIVELKGFYVLGTPNEWDTTEWDTSQYTVNVDNTFADKERLYYVLSSDSFWDIGDSVGLKDDSLFSPVFFMSELYPTESAIFRTWQDSTFTVLWDEDTLRLLYTYGLHRGSLDSLIILRLPGQGVIEQRHYWERRAVLDTHDWLTSRTKLLP</sequence>
<dbReference type="EMBL" id="NJBO01000007">
    <property type="protein sequence ID" value="TKJ42949.1"/>
    <property type="molecule type" value="Genomic_DNA"/>
</dbReference>
<dbReference type="AlphaFoldDB" id="A0A532V6Z0"/>
<evidence type="ECO:0000313" key="1">
    <source>
        <dbReference type="EMBL" id="TKJ42949.1"/>
    </source>
</evidence>
<gene>
    <name evidence="1" type="ORF">CEE36_05545</name>
</gene>
<evidence type="ECO:0000313" key="2">
    <source>
        <dbReference type="Proteomes" id="UP000317778"/>
    </source>
</evidence>
<evidence type="ECO:0008006" key="3">
    <source>
        <dbReference type="Google" id="ProtNLM"/>
    </source>
</evidence>
<dbReference type="SUPFAM" id="SSF49265">
    <property type="entry name" value="Fibronectin type III"/>
    <property type="match status" value="1"/>
</dbReference>
<name>A0A532V6Z0_UNCT6</name>
<accession>A0A532V6Z0</accession>
<protein>
    <recommendedName>
        <fullName evidence="3">Fibronectin type-III domain-containing protein</fullName>
    </recommendedName>
</protein>
<dbReference type="Gene3D" id="2.60.40.10">
    <property type="entry name" value="Immunoglobulins"/>
    <property type="match status" value="2"/>
</dbReference>
<proteinExistence type="predicted"/>